<evidence type="ECO:0000256" key="2">
    <source>
        <dbReference type="ARBA" id="ARBA00008320"/>
    </source>
</evidence>
<protein>
    <recommendedName>
        <fullName evidence="3">tRNA (adenine(58)-N(1))-methyltransferase non-catalytic subunit TRM6</fullName>
    </recommendedName>
    <alternativeName>
        <fullName evidence="6">tRNA(m1A58)-methyltransferase subunit TRM6</fullName>
    </alternativeName>
</protein>
<dbReference type="SUPFAM" id="SSF53335">
    <property type="entry name" value="S-adenosyl-L-methionine-dependent methyltransferases"/>
    <property type="match status" value="1"/>
</dbReference>
<evidence type="ECO:0000313" key="8">
    <source>
        <dbReference type="Proteomes" id="UP000887578"/>
    </source>
</evidence>
<dbReference type="InterPro" id="IPR017423">
    <property type="entry name" value="TRM6"/>
</dbReference>
<dbReference type="Proteomes" id="UP000887578">
    <property type="component" value="Unplaced"/>
</dbReference>
<name>A0A914PN88_9BILA</name>
<dbReference type="PANTHER" id="PTHR12945">
    <property type="entry name" value="TRANSLATION INITIATION FACTOR EIF3-RELATED"/>
    <property type="match status" value="1"/>
</dbReference>
<evidence type="ECO:0000256" key="5">
    <source>
        <dbReference type="ARBA" id="ARBA00023242"/>
    </source>
</evidence>
<feature type="compositionally biased region" description="Low complexity" evidence="7">
    <location>
        <begin position="214"/>
        <end position="224"/>
    </location>
</feature>
<accession>A0A914PN88</accession>
<keyword evidence="8" id="KW-1185">Reference proteome</keyword>
<dbReference type="GO" id="GO:0031515">
    <property type="term" value="C:tRNA (m1A) methyltransferase complex"/>
    <property type="evidence" value="ECO:0007669"/>
    <property type="project" value="InterPro"/>
</dbReference>
<keyword evidence="4" id="KW-0819">tRNA processing</keyword>
<dbReference type="GO" id="GO:0005634">
    <property type="term" value="C:nucleus"/>
    <property type="evidence" value="ECO:0007669"/>
    <property type="project" value="UniProtKB-SubCell"/>
</dbReference>
<organism evidence="8 9">
    <name type="scientific">Panagrolaimus davidi</name>
    <dbReference type="NCBI Taxonomy" id="227884"/>
    <lineage>
        <taxon>Eukaryota</taxon>
        <taxon>Metazoa</taxon>
        <taxon>Ecdysozoa</taxon>
        <taxon>Nematoda</taxon>
        <taxon>Chromadorea</taxon>
        <taxon>Rhabditida</taxon>
        <taxon>Tylenchina</taxon>
        <taxon>Panagrolaimomorpha</taxon>
        <taxon>Panagrolaimoidea</taxon>
        <taxon>Panagrolaimidae</taxon>
        <taxon>Panagrolaimus</taxon>
    </lineage>
</organism>
<evidence type="ECO:0000256" key="7">
    <source>
        <dbReference type="SAM" id="MobiDB-lite"/>
    </source>
</evidence>
<proteinExistence type="inferred from homology"/>
<evidence type="ECO:0000313" key="9">
    <source>
        <dbReference type="WBParaSite" id="PDA_v2.g1951.t1"/>
    </source>
</evidence>
<dbReference type="Pfam" id="PF04189">
    <property type="entry name" value="Gcd10p"/>
    <property type="match status" value="1"/>
</dbReference>
<reference evidence="9" key="1">
    <citation type="submission" date="2022-11" db="UniProtKB">
        <authorList>
            <consortium name="WormBaseParasite"/>
        </authorList>
    </citation>
    <scope>IDENTIFICATION</scope>
</reference>
<keyword evidence="5" id="KW-0539">Nucleus</keyword>
<feature type="region of interest" description="Disordered" evidence="7">
    <location>
        <begin position="214"/>
        <end position="243"/>
    </location>
</feature>
<dbReference type="WBParaSite" id="PDA_v2.g1951.t1">
    <property type="protein sequence ID" value="PDA_v2.g1951.t1"/>
    <property type="gene ID" value="PDA_v2.g1951"/>
</dbReference>
<evidence type="ECO:0000256" key="3">
    <source>
        <dbReference type="ARBA" id="ARBA00021704"/>
    </source>
</evidence>
<comment type="similarity">
    <text evidence="2">Belongs to the TRM6/GCD10 family.</text>
</comment>
<dbReference type="Gene3D" id="3.40.50.150">
    <property type="entry name" value="Vaccinia Virus protein VP39"/>
    <property type="match status" value="1"/>
</dbReference>
<dbReference type="PANTHER" id="PTHR12945:SF0">
    <property type="entry name" value="TRNA (ADENINE(58)-N(1))-METHYLTRANSFERASE NON-CATALYTIC SUBUNIT TRM6"/>
    <property type="match status" value="1"/>
</dbReference>
<dbReference type="AlphaFoldDB" id="A0A914PN88"/>
<dbReference type="InterPro" id="IPR029063">
    <property type="entry name" value="SAM-dependent_MTases_sf"/>
</dbReference>
<evidence type="ECO:0000256" key="4">
    <source>
        <dbReference type="ARBA" id="ARBA00022694"/>
    </source>
</evidence>
<sequence>MTDSTVSDKWKEKPKLELWNKQSDFGLKTLRLNDKADYSSSNPANNSTLSLHIEAYENSFGAASDKFDDKLKEKKWEKTKQIFAASKFVIENTFEFPRQQNDKMSEPEMSQFKASQKLFNPNEMPSNNRQKMSLIESGKYVIVRKQKGDHLRLAKVNERSTVGIEKLRVNLKNAIGKPFGLFEVKNGQIGASLSLIDGGAEHLKTLEDFRSAVTATTPASAPSANTRKRPLEDEPETDDAPPTKISAQMVTMEEVLSMKSSGASTSVIVSTLVQGNTNFSERTDYSKEKYVSKKVKKHHSDQVYIIAPTIRMIAQTIYRRNPETAAFLRPDMLSSMLYFASIIGGSKVLVYDESCGLITAAILQRLDGKGELYLLYKNLTFNSHEALQGMNFNPIETMPFRPIKLSNFAKVIVKETPLPPHGMDTTVSSSAAATTITATAVEESTNIYSDENLFAEVDIKEQLIWIHERILDRSLLDSIIIVSNAISPLELLQRTFKSLRSSGTVVVYTVIQEEICEIFTFLEENGAINIQIQEQSNREMQILRDRCHPMLQTHVASGYLITAIKTV</sequence>
<comment type="subcellular location">
    <subcellularLocation>
        <location evidence="1">Nucleus</location>
    </subcellularLocation>
</comment>
<evidence type="ECO:0000256" key="1">
    <source>
        <dbReference type="ARBA" id="ARBA00004123"/>
    </source>
</evidence>
<dbReference type="GO" id="GO:0030488">
    <property type="term" value="P:tRNA methylation"/>
    <property type="evidence" value="ECO:0007669"/>
    <property type="project" value="InterPro"/>
</dbReference>
<evidence type="ECO:0000256" key="6">
    <source>
        <dbReference type="ARBA" id="ARBA00032319"/>
    </source>
</evidence>